<evidence type="ECO:0000256" key="1">
    <source>
        <dbReference type="SAM" id="SignalP"/>
    </source>
</evidence>
<dbReference type="AlphaFoldDB" id="A0A238UD48"/>
<dbReference type="Gene3D" id="2.60.40.10">
    <property type="entry name" value="Immunoglobulins"/>
    <property type="match status" value="1"/>
</dbReference>
<evidence type="ECO:0000313" key="2">
    <source>
        <dbReference type="EMBL" id="SNR16330.1"/>
    </source>
</evidence>
<dbReference type="Pfam" id="PF13585">
    <property type="entry name" value="CHU_C"/>
    <property type="match status" value="1"/>
</dbReference>
<dbReference type="InterPro" id="IPR013783">
    <property type="entry name" value="Ig-like_fold"/>
</dbReference>
<feature type="signal peptide" evidence="1">
    <location>
        <begin position="1"/>
        <end position="26"/>
    </location>
</feature>
<proteinExistence type="predicted"/>
<accession>A0A238UD48</accession>
<reference evidence="2 3" key="1">
    <citation type="submission" date="2017-07" db="EMBL/GenBank/DDBJ databases">
        <authorList>
            <person name="Sun Z.S."/>
            <person name="Albrecht U."/>
            <person name="Echele G."/>
            <person name="Lee C.C."/>
        </authorList>
    </citation>
    <scope>NUCLEOTIDE SEQUENCE [LARGE SCALE GENOMIC DNA]</scope>
    <source>
        <strain evidence="3">type strain: KCTC 22618</strain>
    </source>
</reference>
<dbReference type="Proteomes" id="UP000215214">
    <property type="component" value="Chromosome TJEJU"/>
</dbReference>
<sequence>MYKCKKNKVQFLFLLLTVMFSGVSFGQSTLEKPDLQFTFACAKDGSNNFCLDFTYLGTGYDPNNVFTIQLSDPDGNFDTGNNRNLRTVTGQNNTFFVPDVCFPFPEDTYGFNYRIRVLSSIPDESGPPSDPFEAFFTTSEQLVLNDRNPVVLCGGSQTVSVNVIDPEFTYLWFKQEGGRDVLIPGETGSSLDISQPGRYYAAINYGDCTQSGSGVRSNFIDVTEVAPTSLNIGTETLIQICANETHQFIASVDDPSFTYNWFKDDVRIDLPPYTPTYTTPSSNQFGIYRLEIEVGGCNSVSQNVTVEQRAGASFDVTIENPATRVRLPRETINLTIDHNASSSTITWFKDGVALPSSNSLTFPAVEEGVYCAEVVDNSSSCPTSKKSPEYTVLDVVSIEPMIRAESDYVDCTNESTTLSISGVNATATDGNTYSLTQDQIDTLTFQWSKDGTDIAGATLDQLDVDSYNDNGSYVLNATISATMNFDSMPLDVLLTLTGVEIQSSSVSNALCPGETITFNLNIVSGFTYRWFKDGVELVVADPSTLVIDEIGVYSVTYEGFGCLNNVAEINVVEFDESVLEVSPSSTAVLEPGETITLEASGADSYEWFNEAGTLLSSNETLDVNTLGTFTVFGTVGGCRAQRDINVVEDDGKLVIPNIITPFNSDGVNDTWELPNRFAFQDNVQVIIYNSRGKEVLNTTDYQNDWPVNNNLKDGMLFYFRVIRDNNIIKSGTISILQ</sequence>
<evidence type="ECO:0000313" key="3">
    <source>
        <dbReference type="Proteomes" id="UP000215214"/>
    </source>
</evidence>
<dbReference type="RefSeq" id="WP_095072785.1">
    <property type="nucleotide sequence ID" value="NZ_LT899436.1"/>
</dbReference>
<name>A0A238UD48_9FLAO</name>
<dbReference type="EMBL" id="LT899436">
    <property type="protein sequence ID" value="SNR16330.1"/>
    <property type="molecule type" value="Genomic_DNA"/>
</dbReference>
<dbReference type="KEGG" id="tje:TJEJU_2649"/>
<organism evidence="2 3">
    <name type="scientific">Tenacibaculum jejuense</name>
    <dbReference type="NCBI Taxonomy" id="584609"/>
    <lineage>
        <taxon>Bacteria</taxon>
        <taxon>Pseudomonadati</taxon>
        <taxon>Bacteroidota</taxon>
        <taxon>Flavobacteriia</taxon>
        <taxon>Flavobacteriales</taxon>
        <taxon>Flavobacteriaceae</taxon>
        <taxon>Tenacibaculum</taxon>
    </lineage>
</organism>
<protein>
    <submittedName>
        <fullName evidence="2">Putative adhesin SprC</fullName>
    </submittedName>
</protein>
<feature type="chain" id="PRO_5012556975" evidence="1">
    <location>
        <begin position="27"/>
        <end position="737"/>
    </location>
</feature>
<gene>
    <name evidence="2" type="primary">sprC</name>
    <name evidence="2" type="ORF">TJEJU_2649</name>
</gene>
<dbReference type="OrthoDB" id="678019at2"/>
<keyword evidence="3" id="KW-1185">Reference proteome</keyword>
<keyword evidence="1" id="KW-0732">Signal</keyword>